<protein>
    <submittedName>
        <fullName evidence="1">Uncharacterized protein</fullName>
    </submittedName>
</protein>
<reference evidence="1" key="1">
    <citation type="journal article" date="2020" name="mSystems">
        <title>Genome- and Community-Level Interaction Insights into Carbon Utilization and Element Cycling Functions of Hydrothermarchaeota in Hydrothermal Sediment.</title>
        <authorList>
            <person name="Zhou Z."/>
            <person name="Liu Y."/>
            <person name="Xu W."/>
            <person name="Pan J."/>
            <person name="Luo Z.H."/>
            <person name="Li M."/>
        </authorList>
    </citation>
    <scope>NUCLEOTIDE SEQUENCE [LARGE SCALE GENOMIC DNA]</scope>
    <source>
        <strain evidence="1">SpSt-69</strain>
    </source>
</reference>
<evidence type="ECO:0000313" key="1">
    <source>
        <dbReference type="EMBL" id="HGL17611.1"/>
    </source>
</evidence>
<proteinExistence type="predicted"/>
<dbReference type="EMBL" id="DTDJ01000031">
    <property type="protein sequence ID" value="HGL17611.1"/>
    <property type="molecule type" value="Genomic_DNA"/>
</dbReference>
<gene>
    <name evidence="1" type="ORF">ENU66_04710</name>
</gene>
<dbReference type="AlphaFoldDB" id="A0A7V3ZY81"/>
<comment type="caution">
    <text evidence="1">The sequence shown here is derived from an EMBL/GenBank/DDBJ whole genome shotgun (WGS) entry which is preliminary data.</text>
</comment>
<organism evidence="1">
    <name type="scientific">candidate division WOR-3 bacterium</name>
    <dbReference type="NCBI Taxonomy" id="2052148"/>
    <lineage>
        <taxon>Bacteria</taxon>
        <taxon>Bacteria division WOR-3</taxon>
    </lineage>
</organism>
<name>A0A7V3ZY81_UNCW3</name>
<sequence length="88" mass="10544">MSDQTMKSIFDQIAIHNDNIVEFKSQTFKIIDGKYIEIGHRLRKIPEPRIKGRSKKFKVEIQLANINGKRKRKYKHFDSYEEAKNFMQ</sequence>
<accession>A0A7V3ZY81</accession>